<evidence type="ECO:0000313" key="2">
    <source>
        <dbReference type="Proteomes" id="UP000290289"/>
    </source>
</evidence>
<organism evidence="1 2">
    <name type="scientific">Malus domestica</name>
    <name type="common">Apple</name>
    <name type="synonym">Pyrus malus</name>
    <dbReference type="NCBI Taxonomy" id="3750"/>
    <lineage>
        <taxon>Eukaryota</taxon>
        <taxon>Viridiplantae</taxon>
        <taxon>Streptophyta</taxon>
        <taxon>Embryophyta</taxon>
        <taxon>Tracheophyta</taxon>
        <taxon>Spermatophyta</taxon>
        <taxon>Magnoliopsida</taxon>
        <taxon>eudicotyledons</taxon>
        <taxon>Gunneridae</taxon>
        <taxon>Pentapetalae</taxon>
        <taxon>rosids</taxon>
        <taxon>fabids</taxon>
        <taxon>Rosales</taxon>
        <taxon>Rosaceae</taxon>
        <taxon>Amygdaloideae</taxon>
        <taxon>Maleae</taxon>
        <taxon>Malus</taxon>
    </lineage>
</organism>
<evidence type="ECO:0000313" key="1">
    <source>
        <dbReference type="EMBL" id="RXI04757.1"/>
    </source>
</evidence>
<dbReference type="AlphaFoldDB" id="A0A498KBM1"/>
<reference evidence="1 2" key="1">
    <citation type="submission" date="2018-10" db="EMBL/GenBank/DDBJ databases">
        <title>A high-quality apple genome assembly.</title>
        <authorList>
            <person name="Hu J."/>
        </authorList>
    </citation>
    <scope>NUCLEOTIDE SEQUENCE [LARGE SCALE GENOMIC DNA]</scope>
    <source>
        <strain evidence="2">cv. HFTH1</strain>
        <tissue evidence="1">Young leaf</tissue>
    </source>
</reference>
<keyword evidence="2" id="KW-1185">Reference proteome</keyword>
<gene>
    <name evidence="1" type="ORF">DVH24_039031</name>
</gene>
<sequence>MSSSFTFTLGRDFVVASTTANANPVANVGIGGRLPVGGQDVLRVTSDVSFERKKRRLICAEIGRDFVVASTTANANPVANVGIGGRLPVGGQDVLRVTSDVSFESKKRRLMCAEIGRDFVVVSTTANANPVANVGIGGRQPVGGQDVLRVTSDVSFESKKRKLICAEIAKNKPSFFADSLARMSSSFTFTFGETSSLKFNNIGNLCCTVGDAQMWNCSLQFTLNQNKQHRIVIFT</sequence>
<comment type="caution">
    <text evidence="1">The sequence shown here is derived from an EMBL/GenBank/DDBJ whole genome shotgun (WGS) entry which is preliminary data.</text>
</comment>
<dbReference type="EMBL" id="RDQH01000329">
    <property type="protein sequence ID" value="RXI04757.1"/>
    <property type="molecule type" value="Genomic_DNA"/>
</dbReference>
<protein>
    <submittedName>
        <fullName evidence="1">Uncharacterized protein</fullName>
    </submittedName>
</protein>
<accession>A0A498KBM1</accession>
<name>A0A498KBM1_MALDO</name>
<dbReference type="Proteomes" id="UP000290289">
    <property type="component" value="Chromosome 3"/>
</dbReference>
<proteinExistence type="predicted"/>